<dbReference type="EMBL" id="JAUHJQ010000002">
    <property type="protein sequence ID" value="MDN4172535.1"/>
    <property type="molecule type" value="Genomic_DNA"/>
</dbReference>
<protein>
    <submittedName>
        <fullName evidence="2">Uncharacterized protein</fullName>
    </submittedName>
</protein>
<evidence type="ECO:0000313" key="3">
    <source>
        <dbReference type="Proteomes" id="UP001168620"/>
    </source>
</evidence>
<feature type="compositionally biased region" description="Low complexity" evidence="1">
    <location>
        <begin position="67"/>
        <end position="91"/>
    </location>
</feature>
<feature type="region of interest" description="Disordered" evidence="1">
    <location>
        <begin position="1"/>
        <end position="28"/>
    </location>
</feature>
<comment type="caution">
    <text evidence="2">The sequence shown here is derived from an EMBL/GenBank/DDBJ whole genome shotgun (WGS) entry which is preliminary data.</text>
</comment>
<dbReference type="Proteomes" id="UP001168620">
    <property type="component" value="Unassembled WGS sequence"/>
</dbReference>
<gene>
    <name evidence="2" type="ORF">QWY28_06240</name>
</gene>
<organism evidence="2 3">
    <name type="scientific">Nocardioides oceani</name>
    <dbReference type="NCBI Taxonomy" id="3058369"/>
    <lineage>
        <taxon>Bacteria</taxon>
        <taxon>Bacillati</taxon>
        <taxon>Actinomycetota</taxon>
        <taxon>Actinomycetes</taxon>
        <taxon>Propionibacteriales</taxon>
        <taxon>Nocardioidaceae</taxon>
        <taxon>Nocardioides</taxon>
    </lineage>
</organism>
<sequence length="91" mass="8831">MPASTADLGTGALAGRRATYATDPAEAVGPEVRLVDQQPVEVVLRVDGDTWSGTTGGGSATTRRSRGPGSTSPTSGSGVPAPAASPTGPPG</sequence>
<proteinExistence type="predicted"/>
<evidence type="ECO:0000256" key="1">
    <source>
        <dbReference type="SAM" id="MobiDB-lite"/>
    </source>
</evidence>
<reference evidence="2" key="1">
    <citation type="submission" date="2023-06" db="EMBL/GenBank/DDBJ databases">
        <title>Draft genome sequence of Nocardioides sp. SOB77.</title>
        <authorList>
            <person name="Zhang G."/>
        </authorList>
    </citation>
    <scope>NUCLEOTIDE SEQUENCE</scope>
    <source>
        <strain evidence="2">SOB77</strain>
    </source>
</reference>
<keyword evidence="3" id="KW-1185">Reference proteome</keyword>
<evidence type="ECO:0000313" key="2">
    <source>
        <dbReference type="EMBL" id="MDN4172535.1"/>
    </source>
</evidence>
<name>A0ABT8FDK5_9ACTN</name>
<dbReference type="RefSeq" id="WP_300951453.1">
    <property type="nucleotide sequence ID" value="NZ_JAUHJQ010000002.1"/>
</dbReference>
<accession>A0ABT8FDK5</accession>
<feature type="region of interest" description="Disordered" evidence="1">
    <location>
        <begin position="46"/>
        <end position="91"/>
    </location>
</feature>